<dbReference type="InterPro" id="IPR024501">
    <property type="entry name" value="DUF3141"/>
</dbReference>
<dbReference type="RefSeq" id="WP_012347813.1">
    <property type="nucleotide sequence ID" value="NC_010524.1"/>
</dbReference>
<dbReference type="Proteomes" id="UP000001693">
    <property type="component" value="Chromosome"/>
</dbReference>
<sequence>MRAVPGADYAQDAIERSVLFLDALRQRGNIYVEHVNAGEPDLLKFEHELVLDGRDLPRPCNYALLHILQPADAPLDPLARPVMVVDPRAGHGPGIGGFKHDSEVGMALRAGHPVYFVTFRPQPEEGQTLLDVAVAEARFLETVAARHPQCTAKPLVIGNCQAGWAMAGLAAMRPELFGPLILVGSPLSYWAGGAQLNPMRYSGAMLGGAWLAALTSDLGADRFDGAHLVKNFENLNPANSLWGRYYKLWSQVDNESQRFLEFERWWGGYFRMSGAEIEAIVENLFVGNKLARGDVQIGGKRIDLRNITSPVVVFASWGDNITPPPQALNWIIDVWGDERAIAAAGRVIVYVLHESVGHLGIFVGTDVARKEHDQIVTSLDVIDNLPPGLYEMKLELKDGSAPAPTDVLEPGSYSVHFEHRTMDHLRALNPEGREEEQLFSTVAKVSEINTGIYKTWMRPWVRPLASRALADAATDLHPLRSQRQTLSDAHPGAAPLAALAEQVRENRHTLPDDHPGRSLERIASSWIETSLNLYRDLRDQSVIQFTRTMFGPMGFGAWLPPEPPDEQIAVTRAQAELERVRHDVLAHIDEGGFPQAVCRIVMAAMASGGRLERRSLRLVQRLAERRHPPADGSAPRPIFNWHQGVREEARISAVAPVEAYGALARMLPDMPARERALAIGAAAVMVGQTTGTNLALELIDRLITLLGADPERVMNLADQLTAEATLDAVPAPVAAPLPA</sequence>
<dbReference type="AlphaFoldDB" id="B1XWQ8"/>
<dbReference type="HOGENOM" id="CLU_014618_0_0_4"/>
<accession>B1XWQ8</accession>
<dbReference type="ESTHER" id="lepcp-b1xwq8">
    <property type="family name" value="Duf_3141"/>
</dbReference>
<name>B1XWQ8_LEPCP</name>
<dbReference type="PANTHER" id="PTHR36837">
    <property type="entry name" value="POLY(3-HYDROXYALKANOATE) POLYMERASE SUBUNIT PHAC"/>
    <property type="match status" value="1"/>
</dbReference>
<dbReference type="InterPro" id="IPR051321">
    <property type="entry name" value="PHA/PHB_synthase"/>
</dbReference>
<protein>
    <recommendedName>
        <fullName evidence="3">Poly(3-hydroxyalkanoate) synthetase</fullName>
    </recommendedName>
</protein>
<dbReference type="InterPro" id="IPR029058">
    <property type="entry name" value="AB_hydrolase_fold"/>
</dbReference>
<dbReference type="Gene3D" id="3.40.50.1820">
    <property type="entry name" value="alpha/beta hydrolase"/>
    <property type="match status" value="1"/>
</dbReference>
<dbReference type="STRING" id="395495.Lcho_2794"/>
<evidence type="ECO:0008006" key="3">
    <source>
        <dbReference type="Google" id="ProtNLM"/>
    </source>
</evidence>
<dbReference type="EMBL" id="CP001013">
    <property type="protein sequence ID" value="ACB35059.1"/>
    <property type="molecule type" value="Genomic_DNA"/>
</dbReference>
<reference evidence="1 2" key="1">
    <citation type="submission" date="2008-03" db="EMBL/GenBank/DDBJ databases">
        <title>Complete sequence of Leptothrix cholodnii SP-6.</title>
        <authorList>
            <consortium name="US DOE Joint Genome Institute"/>
            <person name="Copeland A."/>
            <person name="Lucas S."/>
            <person name="Lapidus A."/>
            <person name="Glavina del Rio T."/>
            <person name="Dalin E."/>
            <person name="Tice H."/>
            <person name="Bruce D."/>
            <person name="Goodwin L."/>
            <person name="Pitluck S."/>
            <person name="Chertkov O."/>
            <person name="Brettin T."/>
            <person name="Detter J.C."/>
            <person name="Han C."/>
            <person name="Kuske C.R."/>
            <person name="Schmutz J."/>
            <person name="Larimer F."/>
            <person name="Land M."/>
            <person name="Hauser L."/>
            <person name="Kyrpides N."/>
            <person name="Lykidis A."/>
            <person name="Emerson D."/>
            <person name="Richardson P."/>
        </authorList>
    </citation>
    <scope>NUCLEOTIDE SEQUENCE [LARGE SCALE GENOMIC DNA]</scope>
    <source>
        <strain evidence="2">ATCC 51168 / LMG 8142 / SP-6</strain>
    </source>
</reference>
<dbReference type="eggNOG" id="COG3243">
    <property type="taxonomic scope" value="Bacteria"/>
</dbReference>
<keyword evidence="2" id="KW-1185">Reference proteome</keyword>
<dbReference type="OrthoDB" id="7231451at2"/>
<dbReference type="SUPFAM" id="SSF53474">
    <property type="entry name" value="alpha/beta-Hydrolases"/>
    <property type="match status" value="1"/>
</dbReference>
<organism evidence="1 2">
    <name type="scientific">Leptothrix cholodnii (strain ATCC 51168 / LMG 8142 / SP-6)</name>
    <name type="common">Leptothrix discophora (strain SP-6)</name>
    <dbReference type="NCBI Taxonomy" id="395495"/>
    <lineage>
        <taxon>Bacteria</taxon>
        <taxon>Pseudomonadati</taxon>
        <taxon>Pseudomonadota</taxon>
        <taxon>Betaproteobacteria</taxon>
        <taxon>Burkholderiales</taxon>
        <taxon>Sphaerotilaceae</taxon>
        <taxon>Leptothrix</taxon>
    </lineage>
</organism>
<gene>
    <name evidence="1" type="ordered locus">Lcho_2794</name>
</gene>
<dbReference type="Pfam" id="PF11339">
    <property type="entry name" value="DUF3141"/>
    <property type="match status" value="1"/>
</dbReference>
<evidence type="ECO:0000313" key="2">
    <source>
        <dbReference type="Proteomes" id="UP000001693"/>
    </source>
</evidence>
<proteinExistence type="predicted"/>
<dbReference type="KEGG" id="lch:Lcho_2794"/>
<dbReference type="PANTHER" id="PTHR36837:SF2">
    <property type="entry name" value="POLY(3-HYDROXYALKANOATE) POLYMERASE SUBUNIT PHAC"/>
    <property type="match status" value="1"/>
</dbReference>
<evidence type="ECO:0000313" key="1">
    <source>
        <dbReference type="EMBL" id="ACB35059.1"/>
    </source>
</evidence>